<sequence length="393" mass="42357">MDAWATPCGEHIALKPPQRCQIVQNRSGEFLLRALNPFPSVLMATKFGGSAEIRLRAYSVKVNGLPGRGLDVQTASGNWLIGLVTRGFGALIEDSGYLVAVGAYLLPVVSKYSEVEVVSLAREPTEVGLWAPHRLFVLSASIAHVANKLRKCGEVSRETFASNGKEDEDDGRGEVKPVEDPPLLPSTPKTPKTPKDSDPSNDSKEVSLERKKLRARTWVQDVPSKVQTLTMNLKKPPGKEKSAKLGLDIDYAEEATAIPIVEVNGGLAGQWNEDNPMRIVRSGDCIVAVNGISKDVPNMLKTCLTCGALELLIVKGTTDESGMEPVASGLLAAEGYYQQVEAKQMAAAQSNAASKENPNNQATGSQGQSEQVAPEDLARSLARKRTLNWFVRG</sequence>
<organism evidence="2 3">
    <name type="scientific">Symbiodinium natans</name>
    <dbReference type="NCBI Taxonomy" id="878477"/>
    <lineage>
        <taxon>Eukaryota</taxon>
        <taxon>Sar</taxon>
        <taxon>Alveolata</taxon>
        <taxon>Dinophyceae</taxon>
        <taxon>Suessiales</taxon>
        <taxon>Symbiodiniaceae</taxon>
        <taxon>Symbiodinium</taxon>
    </lineage>
</organism>
<protein>
    <recommendedName>
        <fullName evidence="4">PDZ domain-containing protein</fullName>
    </recommendedName>
</protein>
<feature type="region of interest" description="Disordered" evidence="1">
    <location>
        <begin position="159"/>
        <end position="211"/>
    </location>
</feature>
<evidence type="ECO:0000313" key="3">
    <source>
        <dbReference type="Proteomes" id="UP000604046"/>
    </source>
</evidence>
<dbReference type="EMBL" id="CAJNDS010002613">
    <property type="protein sequence ID" value="CAE7545264.1"/>
    <property type="molecule type" value="Genomic_DNA"/>
</dbReference>
<dbReference type="AlphaFoldDB" id="A0A812TPB9"/>
<name>A0A812TPB9_9DINO</name>
<evidence type="ECO:0000313" key="2">
    <source>
        <dbReference type="EMBL" id="CAE7545264.1"/>
    </source>
</evidence>
<proteinExistence type="predicted"/>
<feature type="region of interest" description="Disordered" evidence="1">
    <location>
        <begin position="348"/>
        <end position="377"/>
    </location>
</feature>
<reference evidence="2" key="1">
    <citation type="submission" date="2021-02" db="EMBL/GenBank/DDBJ databases">
        <authorList>
            <person name="Dougan E. K."/>
            <person name="Rhodes N."/>
            <person name="Thang M."/>
            <person name="Chan C."/>
        </authorList>
    </citation>
    <scope>NUCLEOTIDE SEQUENCE</scope>
</reference>
<keyword evidence="3" id="KW-1185">Reference proteome</keyword>
<feature type="compositionally biased region" description="Basic and acidic residues" evidence="1">
    <location>
        <begin position="193"/>
        <end position="210"/>
    </location>
</feature>
<feature type="compositionally biased region" description="Low complexity" evidence="1">
    <location>
        <begin position="348"/>
        <end position="357"/>
    </location>
</feature>
<accession>A0A812TPB9</accession>
<dbReference type="Proteomes" id="UP000604046">
    <property type="component" value="Unassembled WGS sequence"/>
</dbReference>
<evidence type="ECO:0008006" key="4">
    <source>
        <dbReference type="Google" id="ProtNLM"/>
    </source>
</evidence>
<evidence type="ECO:0000256" key="1">
    <source>
        <dbReference type="SAM" id="MobiDB-lite"/>
    </source>
</evidence>
<gene>
    <name evidence="2" type="ORF">SNAT2548_LOCUS30595</name>
</gene>
<feature type="compositionally biased region" description="Polar residues" evidence="1">
    <location>
        <begin position="358"/>
        <end position="371"/>
    </location>
</feature>
<comment type="caution">
    <text evidence="2">The sequence shown here is derived from an EMBL/GenBank/DDBJ whole genome shotgun (WGS) entry which is preliminary data.</text>
</comment>
<dbReference type="OrthoDB" id="428899at2759"/>